<reference evidence="2" key="1">
    <citation type="submission" date="2022-09" db="EMBL/GenBank/DDBJ databases">
        <title>Comparative genomics and taxonomic characterization of three novel marine species of genus Reichenbachiella exhibiting antioxidant and polysaccharide degradation activities.</title>
        <authorList>
            <person name="Muhammad N."/>
            <person name="Lee Y.-J."/>
            <person name="Ko J."/>
            <person name="Kim S.-G."/>
        </authorList>
    </citation>
    <scope>NUCLEOTIDE SEQUENCE</scope>
    <source>
        <strain evidence="2">BKB1-1</strain>
    </source>
</reference>
<feature type="compositionally biased region" description="Acidic residues" evidence="1">
    <location>
        <begin position="75"/>
        <end position="84"/>
    </location>
</feature>
<keyword evidence="3" id="KW-1185">Reference proteome</keyword>
<sequence>MSNASMKYFLSLLVFLIGGYGSLCAHLCDGNFYSPSKNLISLTDTNYGIAKDNHLPHDKSCLSATEKEAERRDEAFEDEVEEEKTDSSKKQLDRAYYFSPTLYYLTRGYSFHYVKNTIPLYIKFLVIRI</sequence>
<dbReference type="Proteomes" id="UP001065174">
    <property type="component" value="Chromosome"/>
</dbReference>
<evidence type="ECO:0000313" key="3">
    <source>
        <dbReference type="Proteomes" id="UP001065174"/>
    </source>
</evidence>
<feature type="region of interest" description="Disordered" evidence="1">
    <location>
        <begin position="67"/>
        <end position="88"/>
    </location>
</feature>
<proteinExistence type="predicted"/>
<protein>
    <recommendedName>
        <fullName evidence="4">Secreted protein</fullName>
    </recommendedName>
</protein>
<organism evidence="2 3">
    <name type="scientific">Reichenbachiella agarivorans</name>
    <dbReference type="NCBI Taxonomy" id="2979464"/>
    <lineage>
        <taxon>Bacteria</taxon>
        <taxon>Pseudomonadati</taxon>
        <taxon>Bacteroidota</taxon>
        <taxon>Cytophagia</taxon>
        <taxon>Cytophagales</taxon>
        <taxon>Reichenbachiellaceae</taxon>
        <taxon>Reichenbachiella</taxon>
    </lineage>
</organism>
<name>A0ABY6CL28_9BACT</name>
<accession>A0ABY6CL28</accession>
<evidence type="ECO:0000313" key="2">
    <source>
        <dbReference type="EMBL" id="UXP31220.1"/>
    </source>
</evidence>
<gene>
    <name evidence="2" type="ORF">N6H18_12765</name>
</gene>
<evidence type="ECO:0000256" key="1">
    <source>
        <dbReference type="SAM" id="MobiDB-lite"/>
    </source>
</evidence>
<dbReference type="EMBL" id="CP106679">
    <property type="protein sequence ID" value="UXP31220.1"/>
    <property type="molecule type" value="Genomic_DNA"/>
</dbReference>
<evidence type="ECO:0008006" key="4">
    <source>
        <dbReference type="Google" id="ProtNLM"/>
    </source>
</evidence>
<dbReference type="RefSeq" id="WP_262308660.1">
    <property type="nucleotide sequence ID" value="NZ_CP106679.1"/>
</dbReference>